<evidence type="ECO:0000313" key="10">
    <source>
        <dbReference type="EMBL" id="SHJ56030.1"/>
    </source>
</evidence>
<dbReference type="FunFam" id="1.20.1510.10:FF:000006">
    <property type="entry name" value="Divalent cation efflux transporter"/>
    <property type="match status" value="1"/>
</dbReference>
<keyword evidence="11" id="KW-1185">Reference proteome</keyword>
<comment type="subcellular location">
    <subcellularLocation>
        <location evidence="1">Membrane</location>
        <topology evidence="1">Multi-pass membrane protein</topology>
    </subcellularLocation>
</comment>
<keyword evidence="3" id="KW-0813">Transport</keyword>
<gene>
    <name evidence="10" type="ORF">SAMN02745751_02847</name>
</gene>
<dbReference type="Pfam" id="PF01545">
    <property type="entry name" value="Cation_efflux"/>
    <property type="match status" value="1"/>
</dbReference>
<dbReference type="GO" id="GO:0008324">
    <property type="term" value="F:monoatomic cation transmembrane transporter activity"/>
    <property type="evidence" value="ECO:0007669"/>
    <property type="project" value="InterPro"/>
</dbReference>
<sequence>MNEYIIKLIFKNKTPSRKSIGYLSAFTGALCNVFLFITKLIIGMAVNSISITADAFNNLSDLGTNFASFMGFKYADMPADKHHPFGHGRYEYISTLLISVIILFFSYELLHSSTGRILNPEPVKFEMAAVIILIISILVKLWMAFFNKKLNTLITSKNIDAVLLDSIADMLATFTVLLSFILSRYSILPFDGIAGILVALFIGYNGFSLMKDTVNSLIGTQPDEKLFTDIQDFILSFENIAGAHDLRIHDYGPETKLCTVHVEMSAQHSFVYAHTLIDSIENEIKDKYGIDLLIHVDPIDESCNATSFAKGKLEEILDKYDSIKGIHDFRVVNERGRKAVVFDMVVDDKMKPSDVEKMKEKIEMDFYKIDKSYKLVIKAEKESTFVEMK</sequence>
<feature type="transmembrane region" description="Helical" evidence="7">
    <location>
        <begin position="187"/>
        <end position="207"/>
    </location>
</feature>
<dbReference type="PANTHER" id="PTHR43840">
    <property type="entry name" value="MITOCHONDRIAL METAL TRANSPORTER 1-RELATED"/>
    <property type="match status" value="1"/>
</dbReference>
<dbReference type="RefSeq" id="WP_073050235.1">
    <property type="nucleotide sequence ID" value="NZ_FQZL01000025.1"/>
</dbReference>
<keyword evidence="5 7" id="KW-1133">Transmembrane helix</keyword>
<evidence type="ECO:0000256" key="7">
    <source>
        <dbReference type="SAM" id="Phobius"/>
    </source>
</evidence>
<dbReference type="NCBIfam" id="TIGR01297">
    <property type="entry name" value="CDF"/>
    <property type="match status" value="1"/>
</dbReference>
<dbReference type="InterPro" id="IPR027469">
    <property type="entry name" value="Cation_efflux_TMD_sf"/>
</dbReference>
<name>A0A1M6KAQ6_9FIRM</name>
<evidence type="ECO:0000256" key="5">
    <source>
        <dbReference type="ARBA" id="ARBA00022989"/>
    </source>
</evidence>
<accession>A0A1M6KAQ6</accession>
<dbReference type="Gene3D" id="3.30.70.1350">
    <property type="entry name" value="Cation efflux protein, cytoplasmic domain"/>
    <property type="match status" value="2"/>
</dbReference>
<dbReference type="OrthoDB" id="9806522at2"/>
<protein>
    <submittedName>
        <fullName evidence="10">Cation diffusion facilitator family transporter</fullName>
    </submittedName>
</protein>
<evidence type="ECO:0000256" key="6">
    <source>
        <dbReference type="ARBA" id="ARBA00023136"/>
    </source>
</evidence>
<feature type="domain" description="Cation efflux protein transmembrane" evidence="8">
    <location>
        <begin position="27"/>
        <end position="218"/>
    </location>
</feature>
<dbReference type="AlphaFoldDB" id="A0A1M6KAQ6"/>
<keyword evidence="6 7" id="KW-0472">Membrane</keyword>
<evidence type="ECO:0000259" key="8">
    <source>
        <dbReference type="Pfam" id="PF01545"/>
    </source>
</evidence>
<reference evidence="10 11" key="1">
    <citation type="submission" date="2016-11" db="EMBL/GenBank/DDBJ databases">
        <authorList>
            <person name="Jaros S."/>
            <person name="Januszkiewicz K."/>
            <person name="Wedrychowicz H."/>
        </authorList>
    </citation>
    <scope>NUCLEOTIDE SEQUENCE [LARGE SCALE GENOMIC DNA]</scope>
    <source>
        <strain evidence="10 11">DSM 17477</strain>
    </source>
</reference>
<organism evidence="10 11">
    <name type="scientific">Dethiosulfatibacter aminovorans DSM 17477</name>
    <dbReference type="NCBI Taxonomy" id="1121476"/>
    <lineage>
        <taxon>Bacteria</taxon>
        <taxon>Bacillati</taxon>
        <taxon>Bacillota</taxon>
        <taxon>Tissierellia</taxon>
        <taxon>Dethiosulfatibacter</taxon>
    </lineage>
</organism>
<feature type="transmembrane region" description="Helical" evidence="7">
    <location>
        <begin position="90"/>
        <end position="107"/>
    </location>
</feature>
<dbReference type="SUPFAM" id="SSF161111">
    <property type="entry name" value="Cation efflux protein transmembrane domain-like"/>
    <property type="match status" value="1"/>
</dbReference>
<feature type="transmembrane region" description="Helical" evidence="7">
    <location>
        <begin position="159"/>
        <end position="181"/>
    </location>
</feature>
<feature type="transmembrane region" description="Helical" evidence="7">
    <location>
        <begin position="20"/>
        <end position="42"/>
    </location>
</feature>
<comment type="similarity">
    <text evidence="2">Belongs to the cation diffusion facilitator (CDF) transporter (TC 2.A.4) family.</text>
</comment>
<dbReference type="GO" id="GO:0016020">
    <property type="term" value="C:membrane"/>
    <property type="evidence" value="ECO:0007669"/>
    <property type="project" value="UniProtKB-SubCell"/>
</dbReference>
<dbReference type="InterPro" id="IPR027470">
    <property type="entry name" value="Cation_efflux_CTD"/>
</dbReference>
<evidence type="ECO:0000256" key="3">
    <source>
        <dbReference type="ARBA" id="ARBA00022448"/>
    </source>
</evidence>
<dbReference type="InterPro" id="IPR002524">
    <property type="entry name" value="Cation_efflux"/>
</dbReference>
<dbReference type="Pfam" id="PF16916">
    <property type="entry name" value="ZT_dimer"/>
    <property type="match status" value="1"/>
</dbReference>
<evidence type="ECO:0000256" key="1">
    <source>
        <dbReference type="ARBA" id="ARBA00004141"/>
    </source>
</evidence>
<dbReference type="EMBL" id="FQZL01000025">
    <property type="protein sequence ID" value="SHJ56030.1"/>
    <property type="molecule type" value="Genomic_DNA"/>
</dbReference>
<dbReference type="InterPro" id="IPR058533">
    <property type="entry name" value="Cation_efflux_TM"/>
</dbReference>
<evidence type="ECO:0000256" key="2">
    <source>
        <dbReference type="ARBA" id="ARBA00008114"/>
    </source>
</evidence>
<dbReference type="SUPFAM" id="SSF160240">
    <property type="entry name" value="Cation efflux protein cytoplasmic domain-like"/>
    <property type="match status" value="2"/>
</dbReference>
<proteinExistence type="inferred from homology"/>
<dbReference type="InterPro" id="IPR050291">
    <property type="entry name" value="CDF_Transporter"/>
</dbReference>
<dbReference type="Proteomes" id="UP000184052">
    <property type="component" value="Unassembled WGS sequence"/>
</dbReference>
<keyword evidence="4 7" id="KW-0812">Transmembrane</keyword>
<feature type="transmembrane region" description="Helical" evidence="7">
    <location>
        <begin position="127"/>
        <end position="147"/>
    </location>
</feature>
<dbReference type="STRING" id="1121476.SAMN02745751_02847"/>
<evidence type="ECO:0000259" key="9">
    <source>
        <dbReference type="Pfam" id="PF16916"/>
    </source>
</evidence>
<dbReference type="PANTHER" id="PTHR43840:SF15">
    <property type="entry name" value="MITOCHONDRIAL METAL TRANSPORTER 1-RELATED"/>
    <property type="match status" value="1"/>
</dbReference>
<dbReference type="InterPro" id="IPR036837">
    <property type="entry name" value="Cation_efflux_CTD_sf"/>
</dbReference>
<evidence type="ECO:0000256" key="4">
    <source>
        <dbReference type="ARBA" id="ARBA00022692"/>
    </source>
</evidence>
<dbReference type="Gene3D" id="1.20.1510.10">
    <property type="entry name" value="Cation efflux protein transmembrane domain"/>
    <property type="match status" value="1"/>
</dbReference>
<feature type="domain" description="Cation efflux protein cytoplasmic" evidence="9">
    <location>
        <begin position="222"/>
        <end position="298"/>
    </location>
</feature>
<evidence type="ECO:0000313" key="11">
    <source>
        <dbReference type="Proteomes" id="UP000184052"/>
    </source>
</evidence>